<gene>
    <name evidence="1" type="ORF">ACFR9U_11505</name>
</gene>
<keyword evidence="2" id="KW-1185">Reference proteome</keyword>
<comment type="caution">
    <text evidence="1">The sequence shown here is derived from an EMBL/GenBank/DDBJ whole genome shotgun (WGS) entry which is preliminary data.</text>
</comment>
<name>A0ABD6CCT6_9EURY</name>
<organism evidence="1 2">
    <name type="scientific">Halorientalis brevis</name>
    <dbReference type="NCBI Taxonomy" id="1126241"/>
    <lineage>
        <taxon>Archaea</taxon>
        <taxon>Methanobacteriati</taxon>
        <taxon>Methanobacteriota</taxon>
        <taxon>Stenosarchaea group</taxon>
        <taxon>Halobacteria</taxon>
        <taxon>Halobacteriales</taxon>
        <taxon>Haloarculaceae</taxon>
        <taxon>Halorientalis</taxon>
    </lineage>
</organism>
<proteinExistence type="predicted"/>
<evidence type="ECO:0000313" key="1">
    <source>
        <dbReference type="EMBL" id="MFD1587613.1"/>
    </source>
</evidence>
<accession>A0ABD6CCT6</accession>
<dbReference type="AlphaFoldDB" id="A0ABD6CCT6"/>
<dbReference type="RefSeq" id="WP_247372629.1">
    <property type="nucleotide sequence ID" value="NZ_JALLGV010000001.1"/>
</dbReference>
<evidence type="ECO:0000313" key="2">
    <source>
        <dbReference type="Proteomes" id="UP001597119"/>
    </source>
</evidence>
<sequence>MSEQPAPYQHVQPTAEADVQDGVYRVVGTPDGEVTLLRVTNAAGHRRHTGTVVQVSSSTFKTAFEPASNPDSGFSLSAIVDRVVTGVKGVYWFVRP</sequence>
<reference evidence="1 2" key="1">
    <citation type="journal article" date="2019" name="Int. J. Syst. Evol. Microbiol.">
        <title>The Global Catalogue of Microorganisms (GCM) 10K type strain sequencing project: providing services to taxonomists for standard genome sequencing and annotation.</title>
        <authorList>
            <consortium name="The Broad Institute Genomics Platform"/>
            <consortium name="The Broad Institute Genome Sequencing Center for Infectious Disease"/>
            <person name="Wu L."/>
            <person name="Ma J."/>
        </authorList>
    </citation>
    <scope>NUCLEOTIDE SEQUENCE [LARGE SCALE GENOMIC DNA]</scope>
    <source>
        <strain evidence="1 2">CGMCC 1.12125</strain>
    </source>
</reference>
<dbReference type="EMBL" id="JBHUDJ010000003">
    <property type="protein sequence ID" value="MFD1587613.1"/>
    <property type="molecule type" value="Genomic_DNA"/>
</dbReference>
<dbReference type="Proteomes" id="UP001597119">
    <property type="component" value="Unassembled WGS sequence"/>
</dbReference>
<protein>
    <submittedName>
        <fullName evidence="1">Uncharacterized protein</fullName>
    </submittedName>
</protein>